<dbReference type="Pfam" id="PF05672">
    <property type="entry name" value="MAP7"/>
    <property type="match status" value="1"/>
</dbReference>
<feature type="compositionally biased region" description="Basic and acidic residues" evidence="6">
    <location>
        <begin position="551"/>
        <end position="566"/>
    </location>
</feature>
<feature type="region of interest" description="Disordered" evidence="6">
    <location>
        <begin position="667"/>
        <end position="801"/>
    </location>
</feature>
<feature type="region of interest" description="Disordered" evidence="6">
    <location>
        <begin position="152"/>
        <end position="178"/>
    </location>
</feature>
<feature type="compositionally biased region" description="Basic and acidic residues" evidence="6">
    <location>
        <begin position="760"/>
        <end position="777"/>
    </location>
</feature>
<feature type="compositionally biased region" description="Low complexity" evidence="6">
    <location>
        <begin position="267"/>
        <end position="280"/>
    </location>
</feature>
<dbReference type="Proteomes" id="UP001153737">
    <property type="component" value="Chromosome 14"/>
</dbReference>
<feature type="compositionally biased region" description="Basic and acidic residues" evidence="6">
    <location>
        <begin position="49"/>
        <end position="73"/>
    </location>
</feature>
<dbReference type="GO" id="GO:0000226">
    <property type="term" value="P:microtubule cytoskeleton organization"/>
    <property type="evidence" value="ECO:0007669"/>
    <property type="project" value="InterPro"/>
</dbReference>
<evidence type="ECO:0000313" key="8">
    <source>
        <dbReference type="Proteomes" id="UP001153737"/>
    </source>
</evidence>
<keyword evidence="5" id="KW-0206">Cytoskeleton</keyword>
<keyword evidence="4" id="KW-0175">Coiled coil</keyword>
<dbReference type="GO" id="GO:0015630">
    <property type="term" value="C:microtubule cytoskeleton"/>
    <property type="evidence" value="ECO:0007669"/>
    <property type="project" value="InterPro"/>
</dbReference>
<feature type="region of interest" description="Disordered" evidence="6">
    <location>
        <begin position="551"/>
        <end position="600"/>
    </location>
</feature>
<gene>
    <name evidence="7" type="ORF">PHAECO_LOCUS4041</name>
</gene>
<feature type="region of interest" description="Disordered" evidence="6">
    <location>
        <begin position="1"/>
        <end position="73"/>
    </location>
</feature>
<feature type="compositionally biased region" description="Polar residues" evidence="6">
    <location>
        <begin position="571"/>
        <end position="581"/>
    </location>
</feature>
<feature type="compositionally biased region" description="Low complexity" evidence="6">
    <location>
        <begin position="315"/>
        <end position="338"/>
    </location>
</feature>
<feature type="compositionally biased region" description="Basic and acidic residues" evidence="6">
    <location>
        <begin position="383"/>
        <end position="426"/>
    </location>
</feature>
<evidence type="ECO:0000313" key="7">
    <source>
        <dbReference type="EMBL" id="CAH1153380.1"/>
    </source>
</evidence>
<evidence type="ECO:0000256" key="4">
    <source>
        <dbReference type="ARBA" id="ARBA00023054"/>
    </source>
</evidence>
<feature type="compositionally biased region" description="Polar residues" evidence="6">
    <location>
        <begin position="749"/>
        <end position="759"/>
    </location>
</feature>
<accession>A0A9P0GL66</accession>
<feature type="compositionally biased region" description="Low complexity" evidence="6">
    <location>
        <begin position="152"/>
        <end position="161"/>
    </location>
</feature>
<evidence type="ECO:0000256" key="2">
    <source>
        <dbReference type="ARBA" id="ARBA00007525"/>
    </source>
</evidence>
<organism evidence="7 8">
    <name type="scientific">Phaedon cochleariae</name>
    <name type="common">Mustard beetle</name>
    <dbReference type="NCBI Taxonomy" id="80249"/>
    <lineage>
        <taxon>Eukaryota</taxon>
        <taxon>Metazoa</taxon>
        <taxon>Ecdysozoa</taxon>
        <taxon>Arthropoda</taxon>
        <taxon>Hexapoda</taxon>
        <taxon>Insecta</taxon>
        <taxon>Pterygota</taxon>
        <taxon>Neoptera</taxon>
        <taxon>Endopterygota</taxon>
        <taxon>Coleoptera</taxon>
        <taxon>Polyphaga</taxon>
        <taxon>Cucujiformia</taxon>
        <taxon>Chrysomeloidea</taxon>
        <taxon>Chrysomelidae</taxon>
        <taxon>Chrysomelinae</taxon>
        <taxon>Chrysomelini</taxon>
        <taxon>Phaedon</taxon>
    </lineage>
</organism>
<protein>
    <submittedName>
        <fullName evidence="7">Uncharacterized protein</fullName>
    </submittedName>
</protein>
<comment type="subcellular location">
    <subcellularLocation>
        <location evidence="1">Cytoplasm</location>
        <location evidence="1">Cytoskeleton</location>
    </subcellularLocation>
</comment>
<feature type="compositionally biased region" description="Basic and acidic residues" evidence="6">
    <location>
        <begin position="162"/>
        <end position="172"/>
    </location>
</feature>
<feature type="compositionally biased region" description="Low complexity" evidence="6">
    <location>
        <begin position="823"/>
        <end position="833"/>
    </location>
</feature>
<dbReference type="InterPro" id="IPR008604">
    <property type="entry name" value="MAP7_fam"/>
</dbReference>
<name>A0A9P0GL66_PHACE</name>
<feature type="compositionally biased region" description="Basic residues" evidence="6">
    <location>
        <begin position="339"/>
        <end position="351"/>
    </location>
</feature>
<feature type="region of interest" description="Disordered" evidence="6">
    <location>
        <begin position="208"/>
        <end position="509"/>
    </location>
</feature>
<feature type="region of interest" description="Disordered" evidence="6">
    <location>
        <begin position="823"/>
        <end position="849"/>
    </location>
</feature>
<dbReference type="PANTHER" id="PTHR15073:SF18">
    <property type="entry name" value="ENSCONSIN, ISOFORM F"/>
    <property type="match status" value="1"/>
</dbReference>
<reference evidence="7" key="2">
    <citation type="submission" date="2022-10" db="EMBL/GenBank/DDBJ databases">
        <authorList>
            <consortium name="ENA_rothamsted_submissions"/>
            <consortium name="culmorum"/>
            <person name="King R."/>
        </authorList>
    </citation>
    <scope>NUCLEOTIDE SEQUENCE</scope>
</reference>
<dbReference type="OrthoDB" id="7936313at2759"/>
<feature type="compositionally biased region" description="Polar residues" evidence="6">
    <location>
        <begin position="785"/>
        <end position="796"/>
    </location>
</feature>
<evidence type="ECO:0000256" key="1">
    <source>
        <dbReference type="ARBA" id="ARBA00004245"/>
    </source>
</evidence>
<dbReference type="EMBL" id="OU896720">
    <property type="protein sequence ID" value="CAH1153380.1"/>
    <property type="molecule type" value="Genomic_DNA"/>
</dbReference>
<feature type="compositionally biased region" description="Basic and acidic residues" evidence="6">
    <location>
        <begin position="493"/>
        <end position="509"/>
    </location>
</feature>
<dbReference type="PANTHER" id="PTHR15073">
    <property type="entry name" value="MICROTUBULE-ASSOCIATED PROTEIN"/>
    <property type="match status" value="1"/>
</dbReference>
<feature type="compositionally biased region" description="Low complexity" evidence="6">
    <location>
        <begin position="582"/>
        <end position="600"/>
    </location>
</feature>
<feature type="compositionally biased region" description="Basic and acidic residues" evidence="6">
    <location>
        <begin position="1"/>
        <end position="41"/>
    </location>
</feature>
<keyword evidence="3" id="KW-0963">Cytoplasm</keyword>
<keyword evidence="8" id="KW-1185">Reference proteome</keyword>
<feature type="compositionally biased region" description="Basic and acidic residues" evidence="6">
    <location>
        <begin position="667"/>
        <end position="734"/>
    </location>
</feature>
<reference evidence="7" key="1">
    <citation type="submission" date="2022-01" db="EMBL/GenBank/DDBJ databases">
        <authorList>
            <person name="King R."/>
        </authorList>
    </citation>
    <scope>NUCLEOTIDE SEQUENCE</scope>
</reference>
<evidence type="ECO:0000256" key="3">
    <source>
        <dbReference type="ARBA" id="ARBA00022490"/>
    </source>
</evidence>
<comment type="similarity">
    <text evidence="2">Belongs to the MAP7 family.</text>
</comment>
<sequence>MAENGREILEQSKPSVDKDFRVRSLKDRQNEERQRKLEEIKAQALAAQRFKEQKEQERRRRLEDTRQRDDVRRMQVEERKKAINEAERDRLEFIIKRNHVREQRMESRKRNERSNVVFAFGSSTPRMLEPADMAVSFWGARRATSIQNIVSSTNSSSSLTRRQSERDLDVGNKKRATSATGLERTAENNGSVVPAGCASGYLGRRRTDLVPTVPTRDPALHSSRKSLNHSPGRAYSMTRLDQLARPRRRPDLPALAEHAHALPPRPLSSSRVSSSMSHLAGGLSRSVSHLVSDMPRATRSSQLREQKLSAATGCSEASSRPSSSLSQQSTNSVASSASVRHRMSAAPRKPRPVSIAVTGVTHDLRNDTAKPPLPRARRVIGKAGERTEKSDKAVEKSDKASEKSDKPGEKREKGDRVGERNEKERVAAAPRPKVKSPVDVASKAGENAGQVVSKDETQQKPPDIAPVISQVNEQNLEENGKLEESITDAGANIKDDPNKENVPESKKSDIELVSESRVVDKVEIVEDNMREGIKEESREMERQVVTKIDTAEIKSEEKREGIKSEEPPQTLPVSLPNTNEVSNGENIETSENIESNSVNEMTASMTKIRITTEEEAKAALAERRRLIREEAERQAEMERLRIEAEAKAEIERQQREEEQVRHLIELQRQTEQERLQEAIRETQKREEEERLRREEEQRLKVLKEESDRKAKEEAEKQKAELQEKLKNEEKEREARRKRVEAIMLRTRGKNNANLPSQQSTDDKNNENKSDENKDNDSKVNGTKIVEQQENGTTNSSEDADIVDNIIPSEIVKNANTVTIETMNSSDSLNSNNSWRGSQQYGNFVCNNNS</sequence>
<evidence type="ECO:0000256" key="5">
    <source>
        <dbReference type="ARBA" id="ARBA00023212"/>
    </source>
</evidence>
<dbReference type="AlphaFoldDB" id="A0A9P0GL66"/>
<evidence type="ECO:0000256" key="6">
    <source>
        <dbReference type="SAM" id="MobiDB-lite"/>
    </source>
</evidence>
<proteinExistence type="inferred from homology"/>
<dbReference type="InterPro" id="IPR051483">
    <property type="entry name" value="MAP7_domain-containing"/>
</dbReference>
<feature type="compositionally biased region" description="Polar residues" evidence="6">
    <location>
        <begin position="834"/>
        <end position="849"/>
    </location>
</feature>